<dbReference type="OMA" id="MAECHQQ"/>
<reference evidence="2" key="2">
    <citation type="submission" date="2025-09" db="UniProtKB">
        <authorList>
            <consortium name="Ensembl"/>
        </authorList>
    </citation>
    <scope>IDENTIFICATION</scope>
</reference>
<accession>A0A8C0IL43</accession>
<keyword evidence="3" id="KW-1185">Reference proteome</keyword>
<feature type="compositionally biased region" description="Basic and acidic residues" evidence="1">
    <location>
        <begin position="95"/>
        <end position="104"/>
    </location>
</feature>
<feature type="region of interest" description="Disordered" evidence="1">
    <location>
        <begin position="95"/>
        <end position="137"/>
    </location>
</feature>
<protein>
    <submittedName>
        <fullName evidence="2">Uncharacterized protein</fullName>
    </submittedName>
</protein>
<dbReference type="Ensembl" id="ENSCABT00000004500.1">
    <property type="protein sequence ID" value="ENSCABP00000004145.1"/>
    <property type="gene ID" value="ENSCABG00000003129.1"/>
</dbReference>
<evidence type="ECO:0000313" key="2">
    <source>
        <dbReference type="Ensembl" id="ENSCABP00000004145.1"/>
    </source>
</evidence>
<name>A0A8C0IL43_CHEAB</name>
<organism evidence="2 3">
    <name type="scientific">Chelonoidis abingdonii</name>
    <name type="common">Abingdon island giant tortoise</name>
    <name type="synonym">Testudo abingdonii</name>
    <dbReference type="NCBI Taxonomy" id="106734"/>
    <lineage>
        <taxon>Eukaryota</taxon>
        <taxon>Metazoa</taxon>
        <taxon>Chordata</taxon>
        <taxon>Craniata</taxon>
        <taxon>Vertebrata</taxon>
        <taxon>Euteleostomi</taxon>
        <taxon>Archelosauria</taxon>
        <taxon>Testudinata</taxon>
        <taxon>Testudines</taxon>
        <taxon>Cryptodira</taxon>
        <taxon>Durocryptodira</taxon>
        <taxon>Testudinoidea</taxon>
        <taxon>Testudinidae</taxon>
        <taxon>Chelonoidis</taxon>
    </lineage>
</organism>
<reference evidence="2" key="1">
    <citation type="submission" date="2025-08" db="UniProtKB">
        <authorList>
            <consortium name="Ensembl"/>
        </authorList>
    </citation>
    <scope>IDENTIFICATION</scope>
</reference>
<proteinExistence type="predicted"/>
<sequence>ITVPLRLTGKVYLFQGKRRRLEAVQQNNQNLTKPYLQKTKTPVSLHGRIKLLYLSQILQSQHCCMNPWLVAKRGKRGKLRSHILFGQQMAECHQQEGLKEKPKELPQSSLQKTSSAETDCNDKCSRSTEAEDTHSITPGMPTVSAFFSLAALAEVAAMENVHRQRDLPLFPTQ</sequence>
<evidence type="ECO:0000313" key="3">
    <source>
        <dbReference type="Proteomes" id="UP000694404"/>
    </source>
</evidence>
<dbReference type="AlphaFoldDB" id="A0A8C0IL43"/>
<feature type="compositionally biased region" description="Polar residues" evidence="1">
    <location>
        <begin position="106"/>
        <end position="118"/>
    </location>
</feature>
<dbReference type="Proteomes" id="UP000694404">
    <property type="component" value="Unplaced"/>
</dbReference>
<feature type="compositionally biased region" description="Basic and acidic residues" evidence="1">
    <location>
        <begin position="120"/>
        <end position="134"/>
    </location>
</feature>
<dbReference type="GeneTree" id="ENSGT00960000192737"/>
<evidence type="ECO:0000256" key="1">
    <source>
        <dbReference type="SAM" id="MobiDB-lite"/>
    </source>
</evidence>